<feature type="transmembrane region" description="Helical" evidence="7">
    <location>
        <begin position="74"/>
        <end position="91"/>
    </location>
</feature>
<keyword evidence="3" id="KW-1003">Cell membrane</keyword>
<dbReference type="InterPro" id="IPR023090">
    <property type="entry name" value="UPF0702_alpha/beta_dom_sf"/>
</dbReference>
<reference evidence="9 10" key="1">
    <citation type="submission" date="2017-05" db="EMBL/GenBank/DDBJ databases">
        <authorList>
            <person name="Varghese N."/>
            <person name="Submissions S."/>
        </authorList>
    </citation>
    <scope>NUCLEOTIDE SEQUENCE [LARGE SCALE GENOMIC DNA]</scope>
    <source>
        <strain evidence="9 10">DSM 19036</strain>
    </source>
</reference>
<accession>A0A521FJB4</accession>
<feature type="domain" description="YetF C-terminal" evidence="8">
    <location>
        <begin position="97"/>
        <end position="166"/>
    </location>
</feature>
<evidence type="ECO:0000256" key="7">
    <source>
        <dbReference type="SAM" id="Phobius"/>
    </source>
</evidence>
<dbReference type="EMBL" id="FXTN01000013">
    <property type="protein sequence ID" value="SMO96268.1"/>
    <property type="molecule type" value="Genomic_DNA"/>
</dbReference>
<evidence type="ECO:0000256" key="5">
    <source>
        <dbReference type="ARBA" id="ARBA00022989"/>
    </source>
</evidence>
<evidence type="ECO:0000259" key="8">
    <source>
        <dbReference type="Pfam" id="PF04239"/>
    </source>
</evidence>
<dbReference type="PANTHER" id="PTHR34582">
    <property type="entry name" value="UPF0702 TRANSMEMBRANE PROTEIN YCAP"/>
    <property type="match status" value="1"/>
</dbReference>
<name>A0A521FJB4_9SPHI</name>
<feature type="transmembrane region" description="Helical" evidence="7">
    <location>
        <begin position="16"/>
        <end position="37"/>
    </location>
</feature>
<evidence type="ECO:0000256" key="6">
    <source>
        <dbReference type="ARBA" id="ARBA00023136"/>
    </source>
</evidence>
<comment type="similarity">
    <text evidence="2">Belongs to the UPF0702 family.</text>
</comment>
<dbReference type="RefSeq" id="WP_221931386.1">
    <property type="nucleotide sequence ID" value="NZ_CBCSJO010000012.1"/>
</dbReference>
<evidence type="ECO:0000256" key="3">
    <source>
        <dbReference type="ARBA" id="ARBA00022475"/>
    </source>
</evidence>
<gene>
    <name evidence="9" type="ORF">SAMN06265348_11330</name>
</gene>
<comment type="subcellular location">
    <subcellularLocation>
        <location evidence="1">Cell membrane</location>
        <topology evidence="1">Multi-pass membrane protein</topology>
    </subcellularLocation>
</comment>
<evidence type="ECO:0000256" key="4">
    <source>
        <dbReference type="ARBA" id="ARBA00022692"/>
    </source>
</evidence>
<evidence type="ECO:0000313" key="10">
    <source>
        <dbReference type="Proteomes" id="UP000320300"/>
    </source>
</evidence>
<keyword evidence="10" id="KW-1185">Reference proteome</keyword>
<evidence type="ECO:0000256" key="2">
    <source>
        <dbReference type="ARBA" id="ARBA00006448"/>
    </source>
</evidence>
<dbReference type="Gene3D" id="3.30.240.20">
    <property type="entry name" value="bsu07140 like domains"/>
    <property type="match status" value="1"/>
</dbReference>
<evidence type="ECO:0000256" key="1">
    <source>
        <dbReference type="ARBA" id="ARBA00004651"/>
    </source>
</evidence>
<keyword evidence="6 7" id="KW-0472">Membrane</keyword>
<keyword evidence="5 7" id="KW-1133">Transmembrane helix</keyword>
<sequence length="228" mass="25389">MLEIDWNNIFLKDLDLSLVVEISIRTFIMFLFVLIFLRSSGKKGVRQLSIFEVAIIIALGSAAGDPMLNSESAILPSLLVFVVILAMYRIITYLSAKNENIETLLEGEPMYIIEDGKFVLEEAGDSNFAKDEFFAEMRAQSIEHVGQVKTALLESNGQVSFLFFDDKDVLMGLPIFPKAYQKKSRNINDGGEYACAFCGNVLRIAVPQTCPRCGKDEWVGAIGSLRIV</sequence>
<evidence type="ECO:0000313" key="9">
    <source>
        <dbReference type="EMBL" id="SMO96268.1"/>
    </source>
</evidence>
<dbReference type="InterPro" id="IPR007353">
    <property type="entry name" value="DUF421"/>
</dbReference>
<organism evidence="9 10">
    <name type="scientific">Pedobacter westerhofensis</name>
    <dbReference type="NCBI Taxonomy" id="425512"/>
    <lineage>
        <taxon>Bacteria</taxon>
        <taxon>Pseudomonadati</taxon>
        <taxon>Bacteroidota</taxon>
        <taxon>Sphingobacteriia</taxon>
        <taxon>Sphingobacteriales</taxon>
        <taxon>Sphingobacteriaceae</taxon>
        <taxon>Pedobacter</taxon>
    </lineage>
</organism>
<dbReference type="AlphaFoldDB" id="A0A521FJB4"/>
<dbReference type="PANTHER" id="PTHR34582:SF6">
    <property type="entry name" value="UPF0702 TRANSMEMBRANE PROTEIN YCAP"/>
    <property type="match status" value="1"/>
</dbReference>
<dbReference type="Pfam" id="PF04239">
    <property type="entry name" value="DUF421"/>
    <property type="match status" value="1"/>
</dbReference>
<proteinExistence type="inferred from homology"/>
<keyword evidence="4 7" id="KW-0812">Transmembrane</keyword>
<dbReference type="Proteomes" id="UP000320300">
    <property type="component" value="Unassembled WGS sequence"/>
</dbReference>
<dbReference type="GO" id="GO:0005886">
    <property type="term" value="C:plasma membrane"/>
    <property type="evidence" value="ECO:0007669"/>
    <property type="project" value="UniProtKB-SubCell"/>
</dbReference>
<protein>
    <submittedName>
        <fullName evidence="9">Uncharacterized membrane protein YcaP, DUF421 family</fullName>
    </submittedName>
</protein>
<feature type="transmembrane region" description="Helical" evidence="7">
    <location>
        <begin position="49"/>
        <end position="68"/>
    </location>
</feature>